<accession>A0A2V1GUU9</accession>
<feature type="transmembrane region" description="Helical" evidence="1">
    <location>
        <begin position="199"/>
        <end position="220"/>
    </location>
</feature>
<reference evidence="2 3" key="1">
    <citation type="submission" date="2018-04" db="EMBL/GenBank/DDBJ databases">
        <title>Thalassorhabdus spongiae gen. nov., sp. nov., isolated from a marine sponge in South-West Iceland.</title>
        <authorList>
            <person name="Knobloch S."/>
            <person name="Daussin A."/>
            <person name="Johannsson R."/>
            <person name="Marteinsson V.T."/>
        </authorList>
    </citation>
    <scope>NUCLEOTIDE SEQUENCE [LARGE SCALE GENOMIC DNA]</scope>
    <source>
        <strain evidence="2 3">Hp12</strain>
    </source>
</reference>
<keyword evidence="1" id="KW-0812">Transmembrane</keyword>
<feature type="transmembrane region" description="Helical" evidence="1">
    <location>
        <begin position="334"/>
        <end position="354"/>
    </location>
</feature>
<feature type="transmembrane region" description="Helical" evidence="1">
    <location>
        <begin position="271"/>
        <end position="290"/>
    </location>
</feature>
<feature type="transmembrane region" description="Helical" evidence="1">
    <location>
        <begin position="140"/>
        <end position="160"/>
    </location>
</feature>
<evidence type="ECO:0008006" key="4">
    <source>
        <dbReference type="Google" id="ProtNLM"/>
    </source>
</evidence>
<dbReference type="SUPFAM" id="SSF103481">
    <property type="entry name" value="Multidrug resistance efflux transporter EmrE"/>
    <property type="match status" value="1"/>
</dbReference>
<evidence type="ECO:0000313" key="2">
    <source>
        <dbReference type="EMBL" id="PVZ69461.1"/>
    </source>
</evidence>
<proteinExistence type="predicted"/>
<feature type="transmembrane region" description="Helical" evidence="1">
    <location>
        <begin position="28"/>
        <end position="49"/>
    </location>
</feature>
<keyword evidence="1" id="KW-0472">Membrane</keyword>
<keyword evidence="3" id="KW-1185">Reference proteome</keyword>
<feature type="transmembrane region" description="Helical" evidence="1">
    <location>
        <begin position="302"/>
        <end position="322"/>
    </location>
</feature>
<protein>
    <recommendedName>
        <fullName evidence="4">EamA domain-containing protein</fullName>
    </recommendedName>
</protein>
<name>A0A2V1GUU9_9GAMM</name>
<gene>
    <name evidence="2" type="ORF">DC094_08985</name>
</gene>
<comment type="caution">
    <text evidence="2">The sequence shown here is derived from an EMBL/GenBank/DDBJ whole genome shotgun (WGS) entry which is preliminary data.</text>
</comment>
<dbReference type="EMBL" id="QDDL01000003">
    <property type="protein sequence ID" value="PVZ69461.1"/>
    <property type="molecule type" value="Genomic_DNA"/>
</dbReference>
<feature type="transmembrane region" description="Helical" evidence="1">
    <location>
        <begin position="167"/>
        <end position="187"/>
    </location>
</feature>
<evidence type="ECO:0000313" key="3">
    <source>
        <dbReference type="Proteomes" id="UP000244906"/>
    </source>
</evidence>
<dbReference type="InterPro" id="IPR037185">
    <property type="entry name" value="EmrE-like"/>
</dbReference>
<dbReference type="RefSeq" id="WP_116686798.1">
    <property type="nucleotide sequence ID" value="NZ_CAWNYD010000003.1"/>
</dbReference>
<dbReference type="OrthoDB" id="5604143at2"/>
<evidence type="ECO:0000256" key="1">
    <source>
        <dbReference type="SAM" id="Phobius"/>
    </source>
</evidence>
<keyword evidence="1" id="KW-1133">Transmembrane helix</keyword>
<feature type="transmembrane region" description="Helical" evidence="1">
    <location>
        <begin position="241"/>
        <end position="259"/>
    </location>
</feature>
<sequence length="368" mass="38647">MSGVAASADFAAITAKAKLSTAFRKKGILIALASGLLYGFYTAFMTLAMSKGAYVDWYGANTAGLSAFAVTYLVGALGAATTDTCSAIFALSIASARGRMGDFFRTIKTRPGHVMIVAAIFGGPIASTAYVIGLQKAGSIVVPISALCPAIGAILGQFIFKQALNARMLLGIAICFAASVMIAWSSLTGEAPEGMAIGILFGFIAAIGWGFEGCVCGYGTSMIDYEIGITIRQVTSGLSNLIILVPIFTLMSGDGISAFDMVTQSFANGESIIWFIVAGGCAYLTFMFWYRGTGMCGAALGMSCNGTFSFWGPFCCWIILGVVFGQEGWEMPPIAWLAAVVMIIGIFIIAMNPLDLLKKKELQPHETA</sequence>
<feature type="transmembrane region" description="Helical" evidence="1">
    <location>
        <begin position="69"/>
        <end position="93"/>
    </location>
</feature>
<organism evidence="2 3">
    <name type="scientific">Pelagibaculum spongiae</name>
    <dbReference type="NCBI Taxonomy" id="2080658"/>
    <lineage>
        <taxon>Bacteria</taxon>
        <taxon>Pseudomonadati</taxon>
        <taxon>Pseudomonadota</taxon>
        <taxon>Gammaproteobacteria</taxon>
        <taxon>Oceanospirillales</taxon>
        <taxon>Pelagibaculum</taxon>
    </lineage>
</organism>
<dbReference type="AlphaFoldDB" id="A0A2V1GUU9"/>
<dbReference type="Proteomes" id="UP000244906">
    <property type="component" value="Unassembled WGS sequence"/>
</dbReference>
<feature type="transmembrane region" description="Helical" evidence="1">
    <location>
        <begin position="114"/>
        <end position="134"/>
    </location>
</feature>